<evidence type="ECO:0000313" key="1">
    <source>
        <dbReference type="EMBL" id="ENZ03380.1"/>
    </source>
</evidence>
<dbReference type="HOGENOM" id="CLU_220909_0_0_9"/>
<dbReference type="EMBL" id="AGYT01000007">
    <property type="protein sequence ID" value="ENZ03380.1"/>
    <property type="molecule type" value="Genomic_DNA"/>
</dbReference>
<accession>N9WKH7</accession>
<organism evidence="1 2">
    <name type="scientific">Clostridium thermobutyricum</name>
    <dbReference type="NCBI Taxonomy" id="29372"/>
    <lineage>
        <taxon>Bacteria</taxon>
        <taxon>Bacillati</taxon>
        <taxon>Bacillota</taxon>
        <taxon>Clostridia</taxon>
        <taxon>Eubacteriales</taxon>
        <taxon>Clostridiaceae</taxon>
        <taxon>Clostridium</taxon>
    </lineage>
</organism>
<dbReference type="Proteomes" id="UP000013097">
    <property type="component" value="Unassembled WGS sequence"/>
</dbReference>
<protein>
    <submittedName>
        <fullName evidence="1">Uncharacterized protein</fullName>
    </submittedName>
</protein>
<evidence type="ECO:0000313" key="2">
    <source>
        <dbReference type="Proteomes" id="UP000013097"/>
    </source>
</evidence>
<comment type="caution">
    <text evidence="1">The sequence shown here is derived from an EMBL/GenBank/DDBJ whole genome shotgun (WGS) entry which is preliminary data.</text>
</comment>
<dbReference type="AlphaFoldDB" id="N9WKH7"/>
<keyword evidence="2" id="KW-1185">Reference proteome</keyword>
<reference evidence="1 2" key="1">
    <citation type="submission" date="2013-01" db="EMBL/GenBank/DDBJ databases">
        <title>The Genome Sequence of Clostridium colicanis 209318.</title>
        <authorList>
            <consortium name="The Broad Institute Genome Sequencing Platform"/>
            <person name="Earl A."/>
            <person name="Ward D."/>
            <person name="Feldgarden M."/>
            <person name="Gevers D."/>
            <person name="Courvalin P."/>
            <person name="Lambert T."/>
            <person name="Walker B."/>
            <person name="Young S.K."/>
            <person name="Zeng Q."/>
            <person name="Gargeya S."/>
            <person name="Fitzgerald M."/>
            <person name="Haas B."/>
            <person name="Abouelleil A."/>
            <person name="Alvarado L."/>
            <person name="Arachchi H.M."/>
            <person name="Berlin A.M."/>
            <person name="Chapman S.B."/>
            <person name="Dewar J."/>
            <person name="Goldberg J."/>
            <person name="Griggs A."/>
            <person name="Gujja S."/>
            <person name="Hansen M."/>
            <person name="Howarth C."/>
            <person name="Imamovic A."/>
            <person name="Larimer J."/>
            <person name="McCowan C."/>
            <person name="Murphy C."/>
            <person name="Neiman D."/>
            <person name="Pearson M."/>
            <person name="Priest M."/>
            <person name="Roberts A."/>
            <person name="Saif S."/>
            <person name="Shea T."/>
            <person name="Sisk P."/>
            <person name="Sykes S."/>
            <person name="Wortman J."/>
            <person name="Nusbaum C."/>
            <person name="Birren B."/>
        </authorList>
    </citation>
    <scope>NUCLEOTIDE SEQUENCE [LARGE SCALE GENOMIC DNA]</scope>
    <source>
        <strain evidence="1 2">209318</strain>
    </source>
</reference>
<proteinExistence type="predicted"/>
<gene>
    <name evidence="1" type="ORF">HMPREF1092_00566</name>
</gene>
<name>N9WKH7_9CLOT</name>
<sequence length="33" mass="3848">MSLKLFVKYIELCRELNKEPSLKGAMAFKIAFK</sequence>